<gene>
    <name evidence="1" type="ORF">ANE_LOCUS22587</name>
</gene>
<reference evidence="1" key="1">
    <citation type="submission" date="2019-07" db="EMBL/GenBank/DDBJ databases">
        <authorList>
            <person name="Dittberner H."/>
        </authorList>
    </citation>
    <scope>NUCLEOTIDE SEQUENCE [LARGE SCALE GENOMIC DNA]</scope>
</reference>
<proteinExistence type="predicted"/>
<keyword evidence="2" id="KW-1185">Reference proteome</keyword>
<comment type="caution">
    <text evidence="1">The sequence shown here is derived from an EMBL/GenBank/DDBJ whole genome shotgun (WGS) entry which is preliminary data.</text>
</comment>
<dbReference type="Proteomes" id="UP000489600">
    <property type="component" value="Unassembled WGS sequence"/>
</dbReference>
<organism evidence="1 2">
    <name type="scientific">Arabis nemorensis</name>
    <dbReference type="NCBI Taxonomy" id="586526"/>
    <lineage>
        <taxon>Eukaryota</taxon>
        <taxon>Viridiplantae</taxon>
        <taxon>Streptophyta</taxon>
        <taxon>Embryophyta</taxon>
        <taxon>Tracheophyta</taxon>
        <taxon>Spermatophyta</taxon>
        <taxon>Magnoliopsida</taxon>
        <taxon>eudicotyledons</taxon>
        <taxon>Gunneridae</taxon>
        <taxon>Pentapetalae</taxon>
        <taxon>rosids</taxon>
        <taxon>malvids</taxon>
        <taxon>Brassicales</taxon>
        <taxon>Brassicaceae</taxon>
        <taxon>Arabideae</taxon>
        <taxon>Arabis</taxon>
    </lineage>
</organism>
<evidence type="ECO:0000313" key="1">
    <source>
        <dbReference type="EMBL" id="VVB12143.1"/>
    </source>
</evidence>
<dbReference type="AlphaFoldDB" id="A0A565CEQ5"/>
<sequence length="85" mass="8822">MSSQSTVGGSDSSAVGRVLLLRFLCGRSFSRFVGSMDSGSSGWFVFSHGGTEVSSSLSVVSKIGWSLALLLLAFLDCAGGESHAW</sequence>
<accession>A0A565CEQ5</accession>
<dbReference type="EMBL" id="CABITT030000007">
    <property type="protein sequence ID" value="VVB12143.1"/>
    <property type="molecule type" value="Genomic_DNA"/>
</dbReference>
<protein>
    <submittedName>
        <fullName evidence="1">Uncharacterized protein</fullName>
    </submittedName>
</protein>
<name>A0A565CEQ5_9BRAS</name>
<evidence type="ECO:0000313" key="2">
    <source>
        <dbReference type="Proteomes" id="UP000489600"/>
    </source>
</evidence>